<evidence type="ECO:0000256" key="1">
    <source>
        <dbReference type="ARBA" id="ARBA00001946"/>
    </source>
</evidence>
<dbReference type="GO" id="GO:0046872">
    <property type="term" value="F:metal ion binding"/>
    <property type="evidence" value="ECO:0007669"/>
    <property type="project" value="UniProtKB-KW"/>
</dbReference>
<organism evidence="11 12">
    <name type="scientific">Cytospora paraplurivora</name>
    <dbReference type="NCBI Taxonomy" id="2898453"/>
    <lineage>
        <taxon>Eukaryota</taxon>
        <taxon>Fungi</taxon>
        <taxon>Dikarya</taxon>
        <taxon>Ascomycota</taxon>
        <taxon>Pezizomycotina</taxon>
        <taxon>Sordariomycetes</taxon>
        <taxon>Sordariomycetidae</taxon>
        <taxon>Diaporthales</taxon>
        <taxon>Cytosporaceae</taxon>
        <taxon>Cytospora</taxon>
    </lineage>
</organism>
<dbReference type="AlphaFoldDB" id="A0AAN9YMN3"/>
<accession>A0AAN9YMN3</accession>
<dbReference type="EMBL" id="JAJSPL020000003">
    <property type="protein sequence ID" value="KAK7747980.1"/>
    <property type="molecule type" value="Genomic_DNA"/>
</dbReference>
<evidence type="ECO:0000313" key="11">
    <source>
        <dbReference type="EMBL" id="KAK7747980.1"/>
    </source>
</evidence>
<dbReference type="HAMAP" id="MF_00692">
    <property type="entry name" value="SelO"/>
    <property type="match status" value="1"/>
</dbReference>
<reference evidence="11 12" key="1">
    <citation type="journal article" date="2023" name="PLoS ONE">
        <title>Cytospora paraplurivora sp. nov. isolated from orchards with fruit tree decline syndrome in Ontario, Canada.</title>
        <authorList>
            <person name="Ilyukhin E."/>
            <person name="Nguyen H.D.T."/>
            <person name="Castle A.J."/>
            <person name="Ellouze W."/>
        </authorList>
    </citation>
    <scope>NUCLEOTIDE SEQUENCE [LARGE SCALE GENOMIC DNA]</scope>
    <source>
        <strain evidence="11 12">FDS-564</strain>
    </source>
</reference>
<protein>
    <recommendedName>
        <fullName evidence="9">Selenoprotein O</fullName>
    </recommendedName>
</protein>
<feature type="region of interest" description="Disordered" evidence="10">
    <location>
        <begin position="304"/>
        <end position="340"/>
    </location>
</feature>
<dbReference type="PANTHER" id="PTHR32057:SF14">
    <property type="entry name" value="PROTEIN ADENYLYLTRANSFERASE SELO, MITOCHONDRIAL"/>
    <property type="match status" value="1"/>
</dbReference>
<evidence type="ECO:0000256" key="8">
    <source>
        <dbReference type="ARBA" id="ARBA00022842"/>
    </source>
</evidence>
<feature type="compositionally biased region" description="Polar residues" evidence="10">
    <location>
        <begin position="1"/>
        <end position="10"/>
    </location>
</feature>
<dbReference type="GO" id="GO:0005524">
    <property type="term" value="F:ATP binding"/>
    <property type="evidence" value="ECO:0007669"/>
    <property type="project" value="UniProtKB-KW"/>
</dbReference>
<dbReference type="GO" id="GO:0005739">
    <property type="term" value="C:mitochondrion"/>
    <property type="evidence" value="ECO:0007669"/>
    <property type="project" value="TreeGrafter"/>
</dbReference>
<proteinExistence type="inferred from homology"/>
<keyword evidence="3" id="KW-0808">Transferase</keyword>
<evidence type="ECO:0000256" key="4">
    <source>
        <dbReference type="ARBA" id="ARBA00022695"/>
    </source>
</evidence>
<feature type="compositionally biased region" description="Basic and acidic residues" evidence="10">
    <location>
        <begin position="328"/>
        <end position="340"/>
    </location>
</feature>
<sequence length="682" mass="76116">MADQLISSGNGVAPGGDISTPTSPGAELRDSLNKQATQPPPNDGGNTLADLPKSWRFTSLLPPDPVLPTPADSHKTPRDQITPRQVRGGLFTWVRPETQEDPELLAVSPAALRDLNIRASEATTEQFRQFAAGNLLLGWDEQTLTGGYPWAQLYGGFQFGQWAGQLGDGRAISLFETASPAVRDAWGGRDETRYEVQLKGAGLTPYSRFADGKAVLRSSIREFVVSEALNALGIPSTRALALSLLPHSRVVRETFEPGAIVVRFAQSWVRLGNFDILRARGDRPMIRKLATYVGEEVLGGWGRLPGRLSDPENPTESQDLENPPRGAAGEKDVQGPDDTAENRFTRLYREVVRRNALTVAKWQAYGFMNGVLNTDNTSICGLSIDFGPFAFMDNFDPTYTPNHDDHMLRYSYRNQPTIIWWNLVRFGEALGELIGAGKTVDSEKFVNDGVSEGPEADELIARAEKLITQAGEEYKALFLTEYKKLMTARLGLRKFKESDYQDLFSGLLDTMEALELDFNHFFRRLSSVKVEDLATEEARKDKASVFFHKEGISATSVSEEEARHRVAEWLDGWRARVIEDWGTDGTVEPAEDEKRQAAMKRVNPNFIPRSFILDEVIQRVEKGGERDVLRRVIHMALHPFEDQWDGQESGGLAAYQGDREEEVRWTGDVPRFQRAMQCSCSS</sequence>
<evidence type="ECO:0000256" key="6">
    <source>
        <dbReference type="ARBA" id="ARBA00022741"/>
    </source>
</evidence>
<evidence type="ECO:0000256" key="2">
    <source>
        <dbReference type="ARBA" id="ARBA00009747"/>
    </source>
</evidence>
<evidence type="ECO:0000256" key="10">
    <source>
        <dbReference type="SAM" id="MobiDB-lite"/>
    </source>
</evidence>
<dbReference type="PANTHER" id="PTHR32057">
    <property type="entry name" value="PROTEIN ADENYLYLTRANSFERASE SELO, MITOCHONDRIAL"/>
    <property type="match status" value="1"/>
</dbReference>
<keyword evidence="7" id="KW-0067">ATP-binding</keyword>
<evidence type="ECO:0000256" key="7">
    <source>
        <dbReference type="ARBA" id="ARBA00022840"/>
    </source>
</evidence>
<dbReference type="Proteomes" id="UP001320245">
    <property type="component" value="Unassembled WGS sequence"/>
</dbReference>
<comment type="caution">
    <text evidence="11">The sequence shown here is derived from an EMBL/GenBank/DDBJ whole genome shotgun (WGS) entry which is preliminary data.</text>
</comment>
<evidence type="ECO:0000313" key="12">
    <source>
        <dbReference type="Proteomes" id="UP001320245"/>
    </source>
</evidence>
<evidence type="ECO:0000256" key="3">
    <source>
        <dbReference type="ARBA" id="ARBA00022679"/>
    </source>
</evidence>
<keyword evidence="6" id="KW-0547">Nucleotide-binding</keyword>
<dbReference type="InterPro" id="IPR003846">
    <property type="entry name" value="SelO"/>
</dbReference>
<dbReference type="GO" id="GO:0070733">
    <property type="term" value="F:AMPylase activity"/>
    <property type="evidence" value="ECO:0007669"/>
    <property type="project" value="TreeGrafter"/>
</dbReference>
<evidence type="ECO:0000256" key="9">
    <source>
        <dbReference type="ARBA" id="ARBA00031547"/>
    </source>
</evidence>
<feature type="region of interest" description="Disordered" evidence="10">
    <location>
        <begin position="1"/>
        <end position="81"/>
    </location>
</feature>
<evidence type="ECO:0000256" key="5">
    <source>
        <dbReference type="ARBA" id="ARBA00022723"/>
    </source>
</evidence>
<keyword evidence="8" id="KW-0460">Magnesium</keyword>
<gene>
    <name evidence="11" type="ORF">SLS53_001232</name>
</gene>
<keyword evidence="5" id="KW-0479">Metal-binding</keyword>
<comment type="cofactor">
    <cofactor evidence="1">
        <name>Mg(2+)</name>
        <dbReference type="ChEBI" id="CHEBI:18420"/>
    </cofactor>
</comment>
<keyword evidence="4" id="KW-0548">Nucleotidyltransferase</keyword>
<keyword evidence="12" id="KW-1185">Reference proteome</keyword>
<dbReference type="Pfam" id="PF02696">
    <property type="entry name" value="SelO"/>
    <property type="match status" value="1"/>
</dbReference>
<comment type="similarity">
    <text evidence="2">Belongs to the SELO family.</text>
</comment>
<name>A0AAN9YMN3_9PEZI</name>